<evidence type="ECO:0000256" key="1">
    <source>
        <dbReference type="SAM" id="Phobius"/>
    </source>
</evidence>
<accession>A0A7C5PH32</accession>
<dbReference type="AlphaFoldDB" id="A0A7C5PH32"/>
<feature type="transmembrane region" description="Helical" evidence="1">
    <location>
        <begin position="12"/>
        <end position="30"/>
    </location>
</feature>
<gene>
    <name evidence="2" type="ORF">ENL70_04815</name>
</gene>
<dbReference type="EMBL" id="DRUY01000160">
    <property type="protein sequence ID" value="HHI65851.1"/>
    <property type="molecule type" value="Genomic_DNA"/>
</dbReference>
<reference evidence="2" key="1">
    <citation type="journal article" date="2020" name="mSystems">
        <title>Genome- and Community-Level Interaction Insights into Carbon Utilization and Element Cycling Functions of Hydrothermarchaeota in Hydrothermal Sediment.</title>
        <authorList>
            <person name="Zhou Z."/>
            <person name="Liu Y."/>
            <person name="Xu W."/>
            <person name="Pan J."/>
            <person name="Luo Z.H."/>
            <person name="Li M."/>
        </authorList>
    </citation>
    <scope>NUCLEOTIDE SEQUENCE [LARGE SCALE GENOMIC DNA]</scope>
    <source>
        <strain evidence="2">SpSt-1019</strain>
    </source>
</reference>
<comment type="caution">
    <text evidence="2">The sequence shown here is derived from an EMBL/GenBank/DDBJ whole genome shotgun (WGS) entry which is preliminary data.</text>
</comment>
<keyword evidence="1" id="KW-0812">Transmembrane</keyword>
<sequence>MLSNKRKLQIGLVGIISFMAMLIVWLSPVAPGHLTGLQWADQFFNGLTKASAYQFPKVFKDSENFVGKPFTLNYRATNEDEAKMLEKLYTSFGAKVNAQGTSLTISGDLGKVSQGILSYSEDFFNNRRKEMTLVLGFDSKDGLYALYLSQLALEKYYLRNNQPAELKFIREVVERGIEPAYNFDGIVAAGSPKPAEGEYALGALRSYPSIEKSPIGIKEMIMLSGLILFYLLYTCWYGFSLMYLLEGAGISKLSKAKREEA</sequence>
<keyword evidence="1" id="KW-0472">Membrane</keyword>
<feature type="transmembrane region" description="Helical" evidence="1">
    <location>
        <begin position="220"/>
        <end position="245"/>
    </location>
</feature>
<protein>
    <submittedName>
        <fullName evidence="2">Uncharacterized protein</fullName>
    </submittedName>
</protein>
<proteinExistence type="predicted"/>
<evidence type="ECO:0000313" key="2">
    <source>
        <dbReference type="EMBL" id="HHI65851.1"/>
    </source>
</evidence>
<name>A0A7C5PH32_9BACT</name>
<keyword evidence="1" id="KW-1133">Transmembrane helix</keyword>
<organism evidence="2">
    <name type="scientific">Thermodesulfobium narugense</name>
    <dbReference type="NCBI Taxonomy" id="184064"/>
    <lineage>
        <taxon>Bacteria</taxon>
        <taxon>Pseudomonadati</taxon>
        <taxon>Thermodesulfobiota</taxon>
        <taxon>Thermodesulfobiia</taxon>
        <taxon>Thermodesulfobiales</taxon>
        <taxon>Thermodesulfobiaceae</taxon>
        <taxon>Thermodesulfobium</taxon>
    </lineage>
</organism>